<evidence type="ECO:0000313" key="1">
    <source>
        <dbReference type="EMBL" id="MPC21054.1"/>
    </source>
</evidence>
<name>A0A5B7DIT2_PORTR</name>
<gene>
    <name evidence="1" type="ORF">E2C01_014027</name>
</gene>
<evidence type="ECO:0000313" key="2">
    <source>
        <dbReference type="Proteomes" id="UP000324222"/>
    </source>
</evidence>
<dbReference type="Proteomes" id="UP000324222">
    <property type="component" value="Unassembled WGS sequence"/>
</dbReference>
<comment type="caution">
    <text evidence="1">The sequence shown here is derived from an EMBL/GenBank/DDBJ whole genome shotgun (WGS) entry which is preliminary data.</text>
</comment>
<organism evidence="1 2">
    <name type="scientific">Portunus trituberculatus</name>
    <name type="common">Swimming crab</name>
    <name type="synonym">Neptunus trituberculatus</name>
    <dbReference type="NCBI Taxonomy" id="210409"/>
    <lineage>
        <taxon>Eukaryota</taxon>
        <taxon>Metazoa</taxon>
        <taxon>Ecdysozoa</taxon>
        <taxon>Arthropoda</taxon>
        <taxon>Crustacea</taxon>
        <taxon>Multicrustacea</taxon>
        <taxon>Malacostraca</taxon>
        <taxon>Eumalacostraca</taxon>
        <taxon>Eucarida</taxon>
        <taxon>Decapoda</taxon>
        <taxon>Pleocyemata</taxon>
        <taxon>Brachyura</taxon>
        <taxon>Eubrachyura</taxon>
        <taxon>Portunoidea</taxon>
        <taxon>Portunidae</taxon>
        <taxon>Portuninae</taxon>
        <taxon>Portunus</taxon>
    </lineage>
</organism>
<dbReference type="AlphaFoldDB" id="A0A5B7DIT2"/>
<proteinExistence type="predicted"/>
<dbReference type="EMBL" id="VSRR010000938">
    <property type="protein sequence ID" value="MPC21054.1"/>
    <property type="molecule type" value="Genomic_DNA"/>
</dbReference>
<keyword evidence="2" id="KW-1185">Reference proteome</keyword>
<protein>
    <submittedName>
        <fullName evidence="1">Uncharacterized protein</fullName>
    </submittedName>
</protein>
<accession>A0A5B7DIT2</accession>
<sequence>MSGSGVYRGLLLWRMYCVEWKTRNAKPARKSREESRPATGRSAMSAKYFLRARYTGSVKPGWSASNSEP</sequence>
<reference evidence="1 2" key="1">
    <citation type="submission" date="2019-05" db="EMBL/GenBank/DDBJ databases">
        <title>Another draft genome of Portunus trituberculatus and its Hox gene families provides insights of decapod evolution.</title>
        <authorList>
            <person name="Jeong J.-H."/>
            <person name="Song I."/>
            <person name="Kim S."/>
            <person name="Choi T."/>
            <person name="Kim D."/>
            <person name="Ryu S."/>
            <person name="Kim W."/>
        </authorList>
    </citation>
    <scope>NUCLEOTIDE SEQUENCE [LARGE SCALE GENOMIC DNA]</scope>
    <source>
        <tissue evidence="1">Muscle</tissue>
    </source>
</reference>